<gene>
    <name evidence="1" type="ORF">FWK35_00002673</name>
</gene>
<comment type="caution">
    <text evidence="1">The sequence shown here is derived from an EMBL/GenBank/DDBJ whole genome shotgun (WGS) entry which is preliminary data.</text>
</comment>
<evidence type="ECO:0000313" key="1">
    <source>
        <dbReference type="EMBL" id="KAF0764598.1"/>
    </source>
</evidence>
<dbReference type="Proteomes" id="UP000478052">
    <property type="component" value="Unassembled WGS sequence"/>
</dbReference>
<accession>A0A6G0Z2I3</accession>
<reference evidence="1 2" key="1">
    <citation type="submission" date="2019-08" db="EMBL/GenBank/DDBJ databases">
        <title>Whole genome of Aphis craccivora.</title>
        <authorList>
            <person name="Voronova N.V."/>
            <person name="Shulinski R.S."/>
            <person name="Bandarenka Y.V."/>
            <person name="Zhorov D.G."/>
            <person name="Warner D."/>
        </authorList>
    </citation>
    <scope>NUCLEOTIDE SEQUENCE [LARGE SCALE GENOMIC DNA]</scope>
    <source>
        <strain evidence="1">180601</strain>
        <tissue evidence="1">Whole Body</tissue>
    </source>
</reference>
<evidence type="ECO:0000313" key="2">
    <source>
        <dbReference type="Proteomes" id="UP000478052"/>
    </source>
</evidence>
<dbReference type="AlphaFoldDB" id="A0A6G0Z2I3"/>
<organism evidence="1 2">
    <name type="scientific">Aphis craccivora</name>
    <name type="common">Cowpea aphid</name>
    <dbReference type="NCBI Taxonomy" id="307492"/>
    <lineage>
        <taxon>Eukaryota</taxon>
        <taxon>Metazoa</taxon>
        <taxon>Ecdysozoa</taxon>
        <taxon>Arthropoda</taxon>
        <taxon>Hexapoda</taxon>
        <taxon>Insecta</taxon>
        <taxon>Pterygota</taxon>
        <taxon>Neoptera</taxon>
        <taxon>Paraneoptera</taxon>
        <taxon>Hemiptera</taxon>
        <taxon>Sternorrhyncha</taxon>
        <taxon>Aphidomorpha</taxon>
        <taxon>Aphidoidea</taxon>
        <taxon>Aphididae</taxon>
        <taxon>Aphidini</taxon>
        <taxon>Aphis</taxon>
        <taxon>Aphis</taxon>
    </lineage>
</organism>
<name>A0A6G0Z2I3_APHCR</name>
<protein>
    <submittedName>
        <fullName evidence="1">THAP-type domain-containing protein</fullName>
    </submittedName>
</protein>
<sequence length="83" mass="9474">MTVENGNCTHFDIPGGDFLDFRCEKRNFITENSENIFESDINNYLDILNNIQQGEYSSEILDYIAGYSPFCVGILLNSQSDHN</sequence>
<keyword evidence="2" id="KW-1185">Reference proteome</keyword>
<proteinExistence type="predicted"/>
<dbReference type="EMBL" id="VUJU01001596">
    <property type="protein sequence ID" value="KAF0764598.1"/>
    <property type="molecule type" value="Genomic_DNA"/>
</dbReference>